<evidence type="ECO:0000313" key="3">
    <source>
        <dbReference type="Proteomes" id="UP000637628"/>
    </source>
</evidence>
<evidence type="ECO:0000256" key="1">
    <source>
        <dbReference type="SAM" id="Phobius"/>
    </source>
</evidence>
<proteinExistence type="predicted"/>
<dbReference type="RefSeq" id="WP_203726228.1">
    <property type="nucleotide sequence ID" value="NZ_BAAATX010000031.1"/>
</dbReference>
<evidence type="ECO:0000313" key="2">
    <source>
        <dbReference type="EMBL" id="GIE00593.1"/>
    </source>
</evidence>
<feature type="transmembrane region" description="Helical" evidence="1">
    <location>
        <begin position="39"/>
        <end position="60"/>
    </location>
</feature>
<gene>
    <name evidence="2" type="ORF">Adu01nite_19430</name>
</gene>
<reference evidence="2 3" key="1">
    <citation type="submission" date="2021-01" db="EMBL/GenBank/DDBJ databases">
        <title>Whole genome shotgun sequence of Actinoplanes durhamensis NBRC 14914.</title>
        <authorList>
            <person name="Komaki H."/>
            <person name="Tamura T."/>
        </authorList>
    </citation>
    <scope>NUCLEOTIDE SEQUENCE [LARGE SCALE GENOMIC DNA]</scope>
    <source>
        <strain evidence="2 3">NBRC 14914</strain>
    </source>
</reference>
<keyword evidence="3" id="KW-1185">Reference proteome</keyword>
<accession>A0ABQ3YSL6</accession>
<keyword evidence="1" id="KW-0812">Transmembrane</keyword>
<sequence>MTNDQPERTSDDVLWGRLQRRRERIRAEVRRNRAGGHRVPTWLMAAVLGVVLFGWLYLIVSS</sequence>
<organism evidence="2 3">
    <name type="scientific">Paractinoplanes durhamensis</name>
    <dbReference type="NCBI Taxonomy" id="113563"/>
    <lineage>
        <taxon>Bacteria</taxon>
        <taxon>Bacillati</taxon>
        <taxon>Actinomycetota</taxon>
        <taxon>Actinomycetes</taxon>
        <taxon>Micromonosporales</taxon>
        <taxon>Micromonosporaceae</taxon>
        <taxon>Paractinoplanes</taxon>
    </lineage>
</organism>
<dbReference type="Proteomes" id="UP000637628">
    <property type="component" value="Unassembled WGS sequence"/>
</dbReference>
<keyword evidence="1" id="KW-1133">Transmembrane helix</keyword>
<comment type="caution">
    <text evidence="2">The sequence shown here is derived from an EMBL/GenBank/DDBJ whole genome shotgun (WGS) entry which is preliminary data.</text>
</comment>
<protein>
    <submittedName>
        <fullName evidence="2">Uncharacterized protein</fullName>
    </submittedName>
</protein>
<name>A0ABQ3YSL6_9ACTN</name>
<keyword evidence="1" id="KW-0472">Membrane</keyword>
<dbReference type="EMBL" id="BOML01000018">
    <property type="protein sequence ID" value="GIE00593.1"/>
    <property type="molecule type" value="Genomic_DNA"/>
</dbReference>